<sequence>MRTMKKMASLLSVCVFLLCCFAVVASQGCDRLVAVGENFNVSSGYKPQPTENLKWKFNGNILFFKRSGKVIAGKPDDINNDGSLKLTNLKMNQAGRYTSEVFDINGKERATKTTNLCILDPVKKPTLNITCLASEVVFTCSHDPQPDGTKQYDTIHYKWFLNDYMISNETETSMKRKVAETKNLPVSCEVGNKVSSAKSDSLTHTCIEPVKKPEINGTCKDSEVIITCLAPQQPDNAQFKWLQDGEVIVNETEMSLTISSAESKNKNFSCEVYNQASSEKSVSFSHSCVGSTFLGLPVELFGVSIWVYIGGGAGEFQ</sequence>
<dbReference type="Bgee" id="ENSPREG00000012191">
    <property type="expression patterns" value="Expressed in caudal fin and 1 other cell type or tissue"/>
</dbReference>
<dbReference type="InterPro" id="IPR015631">
    <property type="entry name" value="CD2/SLAM_rcpt"/>
</dbReference>
<dbReference type="GO" id="GO:0016020">
    <property type="term" value="C:membrane"/>
    <property type="evidence" value="ECO:0007669"/>
    <property type="project" value="UniProtKB-SubCell"/>
</dbReference>
<reference evidence="8" key="1">
    <citation type="submission" date="2013-11" db="EMBL/GenBank/DDBJ databases">
        <title>The genomic landscape of the Guanapo guppy.</title>
        <authorList>
            <person name="Kuenstner A."/>
            <person name="Dreyer C."/>
        </authorList>
    </citation>
    <scope>NUCLEOTIDE SEQUENCE</scope>
    <source>
        <strain evidence="8">Guanapo</strain>
    </source>
</reference>
<dbReference type="SUPFAM" id="SSF48726">
    <property type="entry name" value="Immunoglobulin"/>
    <property type="match status" value="3"/>
</dbReference>
<protein>
    <submittedName>
        <fullName evidence="7">Uncharacterized LOC103474923</fullName>
    </submittedName>
</protein>
<evidence type="ECO:0000256" key="5">
    <source>
        <dbReference type="SAM" id="SignalP"/>
    </source>
</evidence>
<evidence type="ECO:0000313" key="8">
    <source>
        <dbReference type="Proteomes" id="UP000242638"/>
    </source>
</evidence>
<keyword evidence="8" id="KW-1185">Reference proteome</keyword>
<keyword evidence="3" id="KW-0472">Membrane</keyword>
<reference evidence="7" key="3">
    <citation type="submission" date="2025-09" db="UniProtKB">
        <authorList>
            <consortium name="Ensembl"/>
        </authorList>
    </citation>
    <scope>IDENTIFICATION</scope>
    <source>
        <strain evidence="7">Guanapo</strain>
    </source>
</reference>
<dbReference type="Pfam" id="PF13895">
    <property type="entry name" value="Ig_2"/>
    <property type="match status" value="1"/>
</dbReference>
<dbReference type="InterPro" id="IPR013783">
    <property type="entry name" value="Ig-like_fold"/>
</dbReference>
<dbReference type="PROSITE" id="PS50835">
    <property type="entry name" value="IG_LIKE"/>
    <property type="match status" value="1"/>
</dbReference>
<evidence type="ECO:0000256" key="2">
    <source>
        <dbReference type="ARBA" id="ARBA00022729"/>
    </source>
</evidence>
<dbReference type="OMA" id="YKWFQNG"/>
<dbReference type="PANTHER" id="PTHR12080:SF55">
    <property type="entry name" value="LYMPHOCYTE FUNCTION-ASSOCIATED ANTIGEN 3"/>
    <property type="match status" value="1"/>
</dbReference>
<reference evidence="7" key="2">
    <citation type="submission" date="2025-08" db="UniProtKB">
        <authorList>
            <consortium name="Ensembl"/>
        </authorList>
    </citation>
    <scope>IDENTIFICATION</scope>
    <source>
        <strain evidence="7">Guanapo</strain>
    </source>
</reference>
<evidence type="ECO:0000313" key="7">
    <source>
        <dbReference type="Ensembl" id="ENSPREP00000018013.1"/>
    </source>
</evidence>
<keyword evidence="4" id="KW-0325">Glycoprotein</keyword>
<dbReference type="InterPro" id="IPR036179">
    <property type="entry name" value="Ig-like_dom_sf"/>
</dbReference>
<evidence type="ECO:0000259" key="6">
    <source>
        <dbReference type="PROSITE" id="PS50835"/>
    </source>
</evidence>
<comment type="subcellular location">
    <subcellularLocation>
        <location evidence="1">Membrane</location>
    </subcellularLocation>
</comment>
<dbReference type="Gene3D" id="2.60.40.10">
    <property type="entry name" value="Immunoglobulins"/>
    <property type="match status" value="3"/>
</dbReference>
<dbReference type="PANTHER" id="PTHR12080">
    <property type="entry name" value="SIGNALING LYMPHOCYTIC ACTIVATION MOLECULE"/>
    <property type="match status" value="1"/>
</dbReference>
<dbReference type="PROSITE" id="PS51257">
    <property type="entry name" value="PROKAR_LIPOPROTEIN"/>
    <property type="match status" value="1"/>
</dbReference>
<dbReference type="STRING" id="8081.ENSPREP00000018013"/>
<dbReference type="AlphaFoldDB" id="A0A3P9P8J4"/>
<dbReference type="GeneTree" id="ENSGT00950000183273"/>
<accession>A0A3P9P8J4</accession>
<dbReference type="Ensembl" id="ENSPRET00000018204.1">
    <property type="protein sequence ID" value="ENSPREP00000018013.1"/>
    <property type="gene ID" value="ENSPREG00000012191.1"/>
</dbReference>
<keyword evidence="2 5" id="KW-0732">Signal</keyword>
<dbReference type="Proteomes" id="UP000242638">
    <property type="component" value="Unassembled WGS sequence"/>
</dbReference>
<feature type="signal peptide" evidence="5">
    <location>
        <begin position="1"/>
        <end position="26"/>
    </location>
</feature>
<evidence type="ECO:0000256" key="3">
    <source>
        <dbReference type="ARBA" id="ARBA00023136"/>
    </source>
</evidence>
<evidence type="ECO:0000256" key="1">
    <source>
        <dbReference type="ARBA" id="ARBA00004370"/>
    </source>
</evidence>
<evidence type="ECO:0000256" key="4">
    <source>
        <dbReference type="ARBA" id="ARBA00023180"/>
    </source>
</evidence>
<dbReference type="InterPro" id="IPR007110">
    <property type="entry name" value="Ig-like_dom"/>
</dbReference>
<feature type="domain" description="Ig-like" evidence="6">
    <location>
        <begin position="222"/>
        <end position="283"/>
    </location>
</feature>
<proteinExistence type="predicted"/>
<feature type="chain" id="PRO_5018212640" evidence="5">
    <location>
        <begin position="27"/>
        <end position="317"/>
    </location>
</feature>
<organism evidence="7 8">
    <name type="scientific">Poecilia reticulata</name>
    <name type="common">Guppy</name>
    <name type="synonym">Acanthophacelus reticulatus</name>
    <dbReference type="NCBI Taxonomy" id="8081"/>
    <lineage>
        <taxon>Eukaryota</taxon>
        <taxon>Metazoa</taxon>
        <taxon>Chordata</taxon>
        <taxon>Craniata</taxon>
        <taxon>Vertebrata</taxon>
        <taxon>Euteleostomi</taxon>
        <taxon>Actinopterygii</taxon>
        <taxon>Neopterygii</taxon>
        <taxon>Teleostei</taxon>
        <taxon>Neoteleostei</taxon>
        <taxon>Acanthomorphata</taxon>
        <taxon>Ovalentaria</taxon>
        <taxon>Atherinomorphae</taxon>
        <taxon>Cyprinodontiformes</taxon>
        <taxon>Poeciliidae</taxon>
        <taxon>Poeciliinae</taxon>
        <taxon>Poecilia</taxon>
    </lineage>
</organism>
<name>A0A3P9P8J4_POERE</name>